<dbReference type="STRING" id="98765.A0A2R6NUY4"/>
<name>A0A2R6NUY4_9APHY</name>
<keyword evidence="2" id="KW-1185">Reference proteome</keyword>
<dbReference type="AlphaFoldDB" id="A0A2R6NUY4"/>
<accession>A0A2R6NUY4</accession>
<dbReference type="EMBL" id="MLYV02000835">
    <property type="protein sequence ID" value="PSR76772.1"/>
    <property type="molecule type" value="Genomic_DNA"/>
</dbReference>
<evidence type="ECO:0000313" key="1">
    <source>
        <dbReference type="EMBL" id="PSR76772.1"/>
    </source>
</evidence>
<sequence>MAEDCPTEVWSRIFTLACTDGGFMGCTLSRVSRYFREVVSPTQLRSVALKGGDKIVHFADVLSARPPEHRRVQYLFLAGGEGEPATASNASMYEAVALILSLVSQDLETLTSLLPQRSVDRNSILCTEFPSLVELTVHGYFLTPLKIESDARMQESFPSLRYLHILSSCHSAVLYTARAPALTHLRLSAVLGPFLWVLRDFLLEIPRENSKPPLFPTTLKKILLQRDVASSRMWTDGSGPRSSAIMQELLRVDKENKIVVLDDIRRGSIAPGVYGEGRKHWKERISGGEGCWAEDTRVMMDTRMIL</sequence>
<reference evidence="1 2" key="1">
    <citation type="submission" date="2018-02" db="EMBL/GenBank/DDBJ databases">
        <title>Genome sequence of the basidiomycete white-rot fungus Phlebia centrifuga.</title>
        <authorList>
            <person name="Granchi Z."/>
            <person name="Peng M."/>
            <person name="de Vries R.P."/>
            <person name="Hilden K."/>
            <person name="Makela M.R."/>
            <person name="Grigoriev I."/>
            <person name="Riley R."/>
        </authorList>
    </citation>
    <scope>NUCLEOTIDE SEQUENCE [LARGE SCALE GENOMIC DNA]</scope>
    <source>
        <strain evidence="1 2">FBCC195</strain>
    </source>
</reference>
<organism evidence="1 2">
    <name type="scientific">Hermanssonia centrifuga</name>
    <dbReference type="NCBI Taxonomy" id="98765"/>
    <lineage>
        <taxon>Eukaryota</taxon>
        <taxon>Fungi</taxon>
        <taxon>Dikarya</taxon>
        <taxon>Basidiomycota</taxon>
        <taxon>Agaricomycotina</taxon>
        <taxon>Agaricomycetes</taxon>
        <taxon>Polyporales</taxon>
        <taxon>Meruliaceae</taxon>
        <taxon>Hermanssonia</taxon>
    </lineage>
</organism>
<dbReference type="Proteomes" id="UP000186601">
    <property type="component" value="Unassembled WGS sequence"/>
</dbReference>
<protein>
    <recommendedName>
        <fullName evidence="3">F-box domain-containing protein</fullName>
    </recommendedName>
</protein>
<evidence type="ECO:0008006" key="3">
    <source>
        <dbReference type="Google" id="ProtNLM"/>
    </source>
</evidence>
<dbReference type="OrthoDB" id="2748701at2759"/>
<comment type="caution">
    <text evidence="1">The sequence shown here is derived from an EMBL/GenBank/DDBJ whole genome shotgun (WGS) entry which is preliminary data.</text>
</comment>
<proteinExistence type="predicted"/>
<evidence type="ECO:0000313" key="2">
    <source>
        <dbReference type="Proteomes" id="UP000186601"/>
    </source>
</evidence>
<gene>
    <name evidence="1" type="ORF">PHLCEN_2v8224</name>
</gene>